<proteinExistence type="evidence at transcript level"/>
<organism evidence="2">
    <name type="scientific">Anisakis pegreffii</name>
    <dbReference type="NCBI Taxonomy" id="303229"/>
    <lineage>
        <taxon>Eukaryota</taxon>
        <taxon>Metazoa</taxon>
        <taxon>Ecdysozoa</taxon>
        <taxon>Nematoda</taxon>
        <taxon>Chromadorea</taxon>
        <taxon>Rhabditida</taxon>
        <taxon>Spirurina</taxon>
        <taxon>Ascaridomorpha</taxon>
        <taxon>Ascaridoidea</taxon>
        <taxon>Anisakidae</taxon>
        <taxon>Anisakis</taxon>
        <taxon>Anisakis simplex complex</taxon>
    </lineage>
</organism>
<evidence type="ECO:0000259" key="1">
    <source>
        <dbReference type="Pfam" id="PF07970"/>
    </source>
</evidence>
<dbReference type="InterPro" id="IPR045888">
    <property type="entry name" value="Erv"/>
</dbReference>
<dbReference type="GO" id="GO:0030134">
    <property type="term" value="C:COPII-coated ER to Golgi transport vesicle"/>
    <property type="evidence" value="ECO:0007669"/>
    <property type="project" value="TreeGrafter"/>
</dbReference>
<dbReference type="GO" id="GO:0016020">
    <property type="term" value="C:membrane"/>
    <property type="evidence" value="ECO:0007669"/>
    <property type="project" value="TreeGrafter"/>
</dbReference>
<dbReference type="EMBL" id="MH047639">
    <property type="protein sequence ID" value="AZA15232.1"/>
    <property type="molecule type" value="mRNA"/>
</dbReference>
<reference evidence="2" key="1">
    <citation type="submission" date="2018-03" db="EMBL/GenBank/DDBJ databases">
        <title>A comparison of the expression on the transcriptome analysis of Anisakis pegreffii L3 and L4.</title>
        <authorList>
            <person name="Nam U.-H."/>
            <person name="Kim J.-O."/>
            <person name="Kim J.-H."/>
        </authorList>
    </citation>
    <scope>NUCLEOTIDE SEQUENCE</scope>
    <source>
        <tissue evidence="2">Whole body</tissue>
    </source>
</reference>
<accession>A0A3G6JBF1</accession>
<feature type="domain" description="Endoplasmic reticulum vesicle transporter C-terminal" evidence="1">
    <location>
        <begin position="138"/>
        <end position="317"/>
    </location>
</feature>
<dbReference type="InterPro" id="IPR012936">
    <property type="entry name" value="Erv_C"/>
</dbReference>
<dbReference type="AlphaFoldDB" id="A0A3G6JBF1"/>
<dbReference type="PANTHER" id="PTHR10984">
    <property type="entry name" value="ENDOPLASMIC RETICULUM-GOLGI INTERMEDIATE COMPARTMENT PROTEIN"/>
    <property type="match status" value="1"/>
</dbReference>
<dbReference type="GO" id="GO:0006888">
    <property type="term" value="P:endoplasmic reticulum to Golgi vesicle-mediated transport"/>
    <property type="evidence" value="ECO:0007669"/>
    <property type="project" value="TreeGrafter"/>
</dbReference>
<dbReference type="Pfam" id="PF07970">
    <property type="entry name" value="COPIIcoated_ERV"/>
    <property type="match status" value="1"/>
</dbReference>
<dbReference type="PANTHER" id="PTHR10984:SF30">
    <property type="entry name" value="ENDOPLASMIC RETICULUM-GOLGI INTERMEDIATE COMPARTMENT PROTEIN 2"/>
    <property type="match status" value="1"/>
</dbReference>
<dbReference type="GO" id="GO:0006890">
    <property type="term" value="P:retrograde vesicle-mediated transport, Golgi to endoplasmic reticulum"/>
    <property type="evidence" value="ECO:0007669"/>
    <property type="project" value="TreeGrafter"/>
</dbReference>
<name>A0A3G6JBF1_9BILA</name>
<evidence type="ECO:0000313" key="2">
    <source>
        <dbReference type="EMBL" id="AZA15232.1"/>
    </source>
</evidence>
<gene>
    <name evidence="2" type="primary">ergic2</name>
</gene>
<sequence length="351" mass="39178">MIVATPCTNLVAQLQGSDTSEQLFLLNNQFKKDATRFEFTPKEELYWKELKRSKQSDKSNAGIIFQSLDNLQYVSGRVEEGLKAEAEVKQREEALAIERERGKTKGGRDDMNDLFGGGAEILLIQNGVNVFHIIASNSDKDEGTACRISGRVRVNKVKGDSVVITPAKGVDNLLAHFDGLFGAGMHGKNRVDTTNLSHRIEKLNFGTSIRGLLTPLAGTEQISLEGADEYRYFLKIVPTRIFHHGVFGGSTMTYQYSVTKTHKKVFDRRGHIHPAIVIHYEFAALVIEVHQLHLSLFQLLIRLCSMVGGIFACSSIMNSVFTRAFCLAGFQRLTKTSSNNDDSIHRRIIET</sequence>
<dbReference type="GO" id="GO:0005783">
    <property type="term" value="C:endoplasmic reticulum"/>
    <property type="evidence" value="ECO:0007669"/>
    <property type="project" value="TreeGrafter"/>
</dbReference>
<protein>
    <submittedName>
        <fullName evidence="2">Endoplasmic reticulum-Golgi intermediate compartment protein 2</fullName>
    </submittedName>
</protein>